<dbReference type="RefSeq" id="WP_379692326.1">
    <property type="nucleotide sequence ID" value="NZ_JBHSXH010000005.1"/>
</dbReference>
<organism evidence="1 2">
    <name type="scientific">Halopelagius fulvigenes</name>
    <dbReference type="NCBI Taxonomy" id="1198324"/>
    <lineage>
        <taxon>Archaea</taxon>
        <taxon>Methanobacteriati</taxon>
        <taxon>Methanobacteriota</taxon>
        <taxon>Stenosarchaea group</taxon>
        <taxon>Halobacteria</taxon>
        <taxon>Halobacteriales</taxon>
        <taxon>Haloferacaceae</taxon>
    </lineage>
</organism>
<evidence type="ECO:0000313" key="2">
    <source>
        <dbReference type="Proteomes" id="UP001596408"/>
    </source>
</evidence>
<keyword evidence="2" id="KW-1185">Reference proteome</keyword>
<accession>A0ABD5TVG6</accession>
<protein>
    <submittedName>
        <fullName evidence="1">FxLYD domain-containing protein</fullName>
    </submittedName>
</protein>
<dbReference type="AlphaFoldDB" id="A0ABD5TVG6"/>
<dbReference type="InterPro" id="IPR047676">
    <property type="entry name" value="FxLYD_dom"/>
</dbReference>
<dbReference type="EMBL" id="JBHSXH010000005">
    <property type="protein sequence ID" value="MFC6823791.1"/>
    <property type="molecule type" value="Genomic_DNA"/>
</dbReference>
<dbReference type="NCBIfam" id="NF038353">
    <property type="entry name" value="FxLYD_dom"/>
    <property type="match status" value="1"/>
</dbReference>
<proteinExistence type="predicted"/>
<dbReference type="Proteomes" id="UP001596408">
    <property type="component" value="Unassembled WGS sequence"/>
</dbReference>
<reference evidence="1 2" key="1">
    <citation type="journal article" date="2019" name="Int. J. Syst. Evol. Microbiol.">
        <title>The Global Catalogue of Microorganisms (GCM) 10K type strain sequencing project: providing services to taxonomists for standard genome sequencing and annotation.</title>
        <authorList>
            <consortium name="The Broad Institute Genomics Platform"/>
            <consortium name="The Broad Institute Genome Sequencing Center for Infectious Disease"/>
            <person name="Wu L."/>
            <person name="Ma J."/>
        </authorList>
    </citation>
    <scope>NUCLEOTIDE SEQUENCE [LARGE SCALE GENOMIC DNA]</scope>
    <source>
        <strain evidence="1 2">YIM 94188</strain>
    </source>
</reference>
<gene>
    <name evidence="1" type="ORF">ACFQEV_02090</name>
</gene>
<sequence>MLGLNLASNTSTEYCQTVDAGETWRAFVPLLGNDAGNADSVKIEAEFSQDAPSVPDGVTVEESSLSGGDTDEVISTGVAKNGTDSELRYLESISKLYAGDVLIGTSYTNLTGLPAGETWEFENTLLRRHEPEITKQEIVLST</sequence>
<evidence type="ECO:0000313" key="1">
    <source>
        <dbReference type="EMBL" id="MFC6823791.1"/>
    </source>
</evidence>
<name>A0ABD5TVG6_9EURY</name>
<comment type="caution">
    <text evidence="1">The sequence shown here is derived from an EMBL/GenBank/DDBJ whole genome shotgun (WGS) entry which is preliminary data.</text>
</comment>